<dbReference type="Gene3D" id="4.10.1080.10">
    <property type="entry name" value="TSP type-3 repeat"/>
    <property type="match status" value="2"/>
</dbReference>
<dbReference type="SUPFAM" id="SSF103647">
    <property type="entry name" value="TSP type-3 repeat"/>
    <property type="match status" value="3"/>
</dbReference>
<protein>
    <submittedName>
        <fullName evidence="5">Thrombospondin type 3 repeat-containing protein</fullName>
    </submittedName>
</protein>
<evidence type="ECO:0000313" key="5">
    <source>
        <dbReference type="EMBL" id="MBL0682813.1"/>
    </source>
</evidence>
<dbReference type="PROSITE" id="PS51829">
    <property type="entry name" value="P_HOMO_B"/>
    <property type="match status" value="1"/>
</dbReference>
<feature type="region of interest" description="Disordered" evidence="3">
    <location>
        <begin position="1492"/>
        <end position="1558"/>
    </location>
</feature>
<dbReference type="InterPro" id="IPR028974">
    <property type="entry name" value="TSP_type-3_rpt"/>
</dbReference>
<dbReference type="GO" id="GO:0005509">
    <property type="term" value="F:calcium ion binding"/>
    <property type="evidence" value="ECO:0007669"/>
    <property type="project" value="InterPro"/>
</dbReference>
<keyword evidence="1" id="KW-0645">Protease</keyword>
<keyword evidence="6" id="KW-1185">Reference proteome</keyword>
<gene>
    <name evidence="5" type="ORF">JJQ60_04740</name>
</gene>
<dbReference type="PANTHER" id="PTHR10199">
    <property type="entry name" value="THROMBOSPONDIN"/>
    <property type="match status" value="1"/>
</dbReference>
<keyword evidence="2" id="KW-0378">Hydrolase</keyword>
<feature type="region of interest" description="Disordered" evidence="3">
    <location>
        <begin position="1093"/>
        <end position="1159"/>
    </location>
</feature>
<organism evidence="5 6">
    <name type="scientific">Aquimarina mytili</name>
    <dbReference type="NCBI Taxonomy" id="874423"/>
    <lineage>
        <taxon>Bacteria</taxon>
        <taxon>Pseudomonadati</taxon>
        <taxon>Bacteroidota</taxon>
        <taxon>Flavobacteriia</taxon>
        <taxon>Flavobacteriales</taxon>
        <taxon>Flavobacteriaceae</taxon>
        <taxon>Aquimarina</taxon>
    </lineage>
</organism>
<dbReference type="Proteomes" id="UP000651057">
    <property type="component" value="Unassembled WGS sequence"/>
</dbReference>
<reference evidence="5" key="1">
    <citation type="submission" date="2021-01" db="EMBL/GenBank/DDBJ databases">
        <authorList>
            <person name="Zhong Y.L."/>
        </authorList>
    </citation>
    <scope>NUCLEOTIDE SEQUENCE</scope>
    <source>
        <strain evidence="5">KCTC 23302</strain>
    </source>
</reference>
<feature type="compositionally biased region" description="Polar residues" evidence="3">
    <location>
        <begin position="1519"/>
        <end position="1535"/>
    </location>
</feature>
<evidence type="ECO:0000256" key="1">
    <source>
        <dbReference type="ARBA" id="ARBA00022670"/>
    </source>
</evidence>
<name>A0A937D9S2_9FLAO</name>
<feature type="domain" description="P/Homo B" evidence="4">
    <location>
        <begin position="554"/>
        <end position="727"/>
    </location>
</feature>
<sequence>MKKITFPANQKTRVLLFSVFLVCMIFQTRAQVVTTWGSLSGTVPENNFLTSSLSAVGDGTTFVTVDITRTPSATVGGAVNAIPPALTLANSFNNSRVTVGVSGNTYTYTFSEPVYVILSSQEHSDFVRTENIKISSPDAGALFSGNLTGAQAGHFINNNNTSEIHIGSNASITAAGTYWTVQSSIAVTTLSVEYYVTDAAEAASGEPFTLNLAPLPFVRLDDTNATGAGGINLNSTACATGWEPLDNTNTGATSDLVAPHGIQSMTVTLTNPQDIGQEELTMNGGFTGILVSGNNTTTVTISNDGNATESEFRSALDDIFYLNNLVNPTIGPNRLIDVQITDIYGNTSNIATASFPITRGPQSGTTSGPLIIFTGDGPTDLFTGMDGTEDSGGTWVDVSATGALTGSIVDEATLPLGGSIFRYDVTGAAPCSNASTTVVVIKMSNTEIALTSPSACGELVTTYTNPLESANSDDPIFVFDSGSGELVCPAGGVGTIYDWYIFNPTTNSYDPFALGSTPTQTGLADGGYLVVRNDGGTVEEGRAWIWNSSLVMDAGPDQVACAGDTVNLAGAGTVTNPTYTYYDPVPRPFPITATTQITITFDATHTYVSDLGFFTVAPDGTTTVTLGPNQGNACNPGDDVTSLTFTSNTVNDIFNFCELPLQAPLTGTYDQYFDGVGTFSIDWSPFIGFDARQGGWAVQIYDCVPADTGSLDGVTIVFDDGLGNVATYTSGSISVPINDNSCTPALASIYVVPFTPATPGVDNSISLSDGIGVGGAGGYEWSYSTAGPAGPWSGSFENNTLTPSRIVNETTWFRIIGDNGVSCATEDVVQITVTNPPNSGTGTDEYACAGDAVVNLNALLSGADIGGAWSVSGTSPDNPGGDFSAVAGTYDPTTGGVYIFDYTVNATAPCTINAVTSVTVSVQAAPNTGINNTINADGASGVITLFNELLGTPEVGGTWSLDVAGDDPGANFDQGLGTLDSSGLGDGTYIFEYTLTNCTTAMSTVTVIFSALDTDMDGAGDLADLDDDNDGILDTAENSLGVDPSADADMDGIPNYQDFDDNGSATAPVCTDGDLNGICDALDPVFDSDGDGVPNHFDLDSDNDGIYDVVETGGIDTNDDGRADDDDNNTDNTASNGVPTSAGGGVSSPTDTGSDGSFDFLTLDSDGDGCSDANEAYADINADGGDTGIYGPDPATVDPATGLVTSGAPAPAYADPVDGDSDLTDDYQQIGGPDADADGISDACDPVFNDVDNDGVGDAVDLDNDNDGIQDLTECFVEYVDFTGAVVSGAAGPIETITGIDFTSLDATADLTITESGGDLNALSVGGPSGAFNNTDHTPAPGGAIQFISAGASNSNALGNTVDFVLAFNKPVYDIIFHFRGVARSNYQFTGAQHTEELVSSNTVMTYNSGTRILENIAVLPPEVGGNGSIRISASGPAGITQIEWSLIDNTSNPTASGNSLLTFSADCDFDGDGVPNRFDLDADNDGVYDVVEAGGVDSNNDGRHDDDDNNTDNTATNGIPSGTPLSNGIPNPTDTGGDGSRDYLNLDSDGDGCSDANEAYDNANADGGDTGVFGVDPAGGFATIVDANGAVITALPYASPADTNTNTMADYQEVGPDSDNDGISDACDLVFNDIDGDGVGDGNDIDDDGDGILDTVENSLGVDPSADADNDGIPNYQDFDDNGSATTPVCTDGDLNGICDTLDPVFDADGDGVANHFDLDADNDGIPDNVEAQTTGGYIAPIATTPAEYIANNGVNNAYLMTNGGGPGLNPVNTDGPADTIPDYLDTDSDEDTVLDIEENGDTDNAIVVFADADGDGIDDLFDTIDNTVTWDVNDAVTTGDVANLQTVYGDFDNDAAPTPVPLASDLSFRDNCQIIAGVIAADETICEGGDPTAFTETTATSIDAGVITYQWQSSTTGAAGPFTDIAGATTATFDSGVLTQDTWFQRVDTSTLNTIACTATTNVIAVTVNNITAGVIAADETICEGGDPIAFTETTATVADGTVTFQWQSSTTGAAGPFTDIAGATTATFDSGVLTQDTWFQRVDTSTLNTIACTATTNVIAVTVNNITAGVIAADETICEGGDPIAFTETTATVADGTVTFQWQSSTTGAAGPFTDIAGATTATFDSGVLTQDTWFQRVDTSTLNTIACTATTNVIAVTVNNITAGVIAADETICEGGDPIAFTETTATVADGTVTFQWQSSTTGAAGPFADIAGATTATFDSGVLTQDTWFQRVDTSTLNTVACTATTNVVAVTVNNITAGVIAADETICEGGDPIAFTETTATVADGTVTFQWQSSTTGAAGPFTDIAGATTATFDSGVLTQDTWFQRVDTSTLNTIACTATTNVIAVTVNNITAGVIAADETICEGGDPIAFTETTATVADGTVTFQWQSSTTGAAGPFTDIAGETLSTYNSPALTQDTWFQRVDTSTLNTIACTATTNVIAVIVNNITAGVIAADETICEGGDPIAFTETTATVADGTVTFQWQSSTTGAAGPFADIAGATTATFDSGVLTQDTWFQRVDTSTLNTIACTVTTNVIAVTVNNITAGVIAADETICEGGDPIAFTETTATVADGTVTFQWQSSTTGAAGPFTDIAGATTATFDSGVLTQDTWFQRVDTS</sequence>
<dbReference type="PANTHER" id="PTHR10199:SF119">
    <property type="entry name" value="RE20510P"/>
    <property type="match status" value="1"/>
</dbReference>
<proteinExistence type="predicted"/>
<evidence type="ECO:0000256" key="2">
    <source>
        <dbReference type="ARBA" id="ARBA00022801"/>
    </source>
</evidence>
<feature type="non-terminal residue" evidence="5">
    <location>
        <position position="2624"/>
    </location>
</feature>
<accession>A0A937D9S2</accession>
<comment type="caution">
    <text evidence="5">The sequence shown here is derived from an EMBL/GenBank/DDBJ whole genome shotgun (WGS) entry which is preliminary data.</text>
</comment>
<dbReference type="GO" id="GO:0006508">
    <property type="term" value="P:proteolysis"/>
    <property type="evidence" value="ECO:0007669"/>
    <property type="project" value="UniProtKB-KW"/>
</dbReference>
<evidence type="ECO:0000313" key="6">
    <source>
        <dbReference type="Proteomes" id="UP000651057"/>
    </source>
</evidence>
<dbReference type="GO" id="GO:0004252">
    <property type="term" value="F:serine-type endopeptidase activity"/>
    <property type="evidence" value="ECO:0007669"/>
    <property type="project" value="InterPro"/>
</dbReference>
<evidence type="ECO:0000259" key="4">
    <source>
        <dbReference type="PROSITE" id="PS51829"/>
    </source>
</evidence>
<dbReference type="EMBL" id="JAERQJ010000001">
    <property type="protein sequence ID" value="MBL0682813.1"/>
    <property type="molecule type" value="Genomic_DNA"/>
</dbReference>
<evidence type="ECO:0000256" key="3">
    <source>
        <dbReference type="SAM" id="MobiDB-lite"/>
    </source>
</evidence>
<dbReference type="InterPro" id="IPR002884">
    <property type="entry name" value="P_dom"/>
</dbReference>